<sequence length="226" mass="24759">MKDEPPVEIETAPRVAASIIWLHGLGADGHDFEPIVPELHLPARLAVRFVFPHAPPRPVTLNAGNVMRAWYDVALTDLGFVQSEAHIREAESIVRRYIEREERRGVACGRIVLAGFSQGALVALRTALQHPRTLAGVLALSALVPDPEGLLRGAHLANARTPVFLAHGTQDSMVPFALAEAARRRLQAGGLDVEWHAYPAAHTVTPEEIRDIARWLMRVLKAAEEA</sequence>
<dbReference type="AlphaFoldDB" id="A0A1F6TVU7"/>
<dbReference type="STRING" id="1817760.A2151_03880"/>
<organism evidence="4 5">
    <name type="scientific">Candidatus Muproteobacteria bacterium RBG_16_65_34</name>
    <dbReference type="NCBI Taxonomy" id="1817760"/>
    <lineage>
        <taxon>Bacteria</taxon>
        <taxon>Pseudomonadati</taxon>
        <taxon>Pseudomonadota</taxon>
        <taxon>Candidatus Muproteobacteria</taxon>
    </lineage>
</organism>
<dbReference type="GO" id="GO:0016787">
    <property type="term" value="F:hydrolase activity"/>
    <property type="evidence" value="ECO:0007669"/>
    <property type="project" value="UniProtKB-KW"/>
</dbReference>
<dbReference type="Proteomes" id="UP000178885">
    <property type="component" value="Unassembled WGS sequence"/>
</dbReference>
<evidence type="ECO:0000259" key="3">
    <source>
        <dbReference type="Pfam" id="PF02230"/>
    </source>
</evidence>
<dbReference type="InterPro" id="IPR003140">
    <property type="entry name" value="PLipase/COase/thioEstase"/>
</dbReference>
<proteinExistence type="inferred from homology"/>
<reference evidence="4 5" key="1">
    <citation type="journal article" date="2016" name="Nat. Commun.">
        <title>Thousands of microbial genomes shed light on interconnected biogeochemical processes in an aquifer system.</title>
        <authorList>
            <person name="Anantharaman K."/>
            <person name="Brown C.T."/>
            <person name="Hug L.A."/>
            <person name="Sharon I."/>
            <person name="Castelle C.J."/>
            <person name="Probst A.J."/>
            <person name="Thomas B.C."/>
            <person name="Singh A."/>
            <person name="Wilkins M.J."/>
            <person name="Karaoz U."/>
            <person name="Brodie E.L."/>
            <person name="Williams K.H."/>
            <person name="Hubbard S.S."/>
            <person name="Banfield J.F."/>
        </authorList>
    </citation>
    <scope>NUCLEOTIDE SEQUENCE [LARGE SCALE GENOMIC DNA]</scope>
</reference>
<dbReference type="Pfam" id="PF02230">
    <property type="entry name" value="Abhydrolase_2"/>
    <property type="match status" value="1"/>
</dbReference>
<dbReference type="Gene3D" id="3.40.50.1820">
    <property type="entry name" value="alpha/beta hydrolase"/>
    <property type="match status" value="1"/>
</dbReference>
<feature type="domain" description="Phospholipase/carboxylesterase/thioesterase" evidence="3">
    <location>
        <begin position="13"/>
        <end position="216"/>
    </location>
</feature>
<comment type="caution">
    <text evidence="4">The sequence shown here is derived from an EMBL/GenBank/DDBJ whole genome shotgun (WGS) entry which is preliminary data.</text>
</comment>
<dbReference type="InterPro" id="IPR029058">
    <property type="entry name" value="AB_hydrolase_fold"/>
</dbReference>
<dbReference type="SUPFAM" id="SSF53474">
    <property type="entry name" value="alpha/beta-Hydrolases"/>
    <property type="match status" value="1"/>
</dbReference>
<protein>
    <recommendedName>
        <fullName evidence="3">Phospholipase/carboxylesterase/thioesterase domain-containing protein</fullName>
    </recommendedName>
</protein>
<dbReference type="PANTHER" id="PTHR10655:SF17">
    <property type="entry name" value="LYSOPHOSPHOLIPASE-LIKE PROTEIN 1"/>
    <property type="match status" value="1"/>
</dbReference>
<evidence type="ECO:0000313" key="4">
    <source>
        <dbReference type="EMBL" id="OGI49250.1"/>
    </source>
</evidence>
<name>A0A1F6TVU7_9PROT</name>
<dbReference type="InterPro" id="IPR050565">
    <property type="entry name" value="LYPA1-2/EST-like"/>
</dbReference>
<evidence type="ECO:0000313" key="5">
    <source>
        <dbReference type="Proteomes" id="UP000178885"/>
    </source>
</evidence>
<keyword evidence="2" id="KW-0378">Hydrolase</keyword>
<dbReference type="EMBL" id="MFSU01000002">
    <property type="protein sequence ID" value="OGI49250.1"/>
    <property type="molecule type" value="Genomic_DNA"/>
</dbReference>
<evidence type="ECO:0000256" key="1">
    <source>
        <dbReference type="ARBA" id="ARBA00006499"/>
    </source>
</evidence>
<comment type="similarity">
    <text evidence="1">Belongs to the AB hydrolase superfamily. AB hydrolase 2 family.</text>
</comment>
<evidence type="ECO:0000256" key="2">
    <source>
        <dbReference type="ARBA" id="ARBA00022801"/>
    </source>
</evidence>
<gene>
    <name evidence="4" type="ORF">A2151_03880</name>
</gene>
<accession>A0A1F6TVU7</accession>
<dbReference type="PANTHER" id="PTHR10655">
    <property type="entry name" value="LYSOPHOSPHOLIPASE-RELATED"/>
    <property type="match status" value="1"/>
</dbReference>